<sequence>MEIFINHIDVNDVDRTTLILKTLITLFSSFPLMDFSTAIQYHGKSMNEDDRLVCLLSRRVPYFVEFVLKKLLST</sequence>
<evidence type="ECO:0000313" key="1">
    <source>
        <dbReference type="EnsemblMetazoa" id="CJA36737.1"/>
    </source>
</evidence>
<dbReference type="Proteomes" id="UP000005237">
    <property type="component" value="Unassembled WGS sequence"/>
</dbReference>
<accession>A0A8R1EKF9</accession>
<keyword evidence="2" id="KW-1185">Reference proteome</keyword>
<organism evidence="1 2">
    <name type="scientific">Caenorhabditis japonica</name>
    <dbReference type="NCBI Taxonomy" id="281687"/>
    <lineage>
        <taxon>Eukaryota</taxon>
        <taxon>Metazoa</taxon>
        <taxon>Ecdysozoa</taxon>
        <taxon>Nematoda</taxon>
        <taxon>Chromadorea</taxon>
        <taxon>Rhabditida</taxon>
        <taxon>Rhabditina</taxon>
        <taxon>Rhabditomorpha</taxon>
        <taxon>Rhabditoidea</taxon>
        <taxon>Rhabditidae</taxon>
        <taxon>Peloderinae</taxon>
        <taxon>Caenorhabditis</taxon>
    </lineage>
</organism>
<evidence type="ECO:0000313" key="2">
    <source>
        <dbReference type="Proteomes" id="UP000005237"/>
    </source>
</evidence>
<reference evidence="2" key="1">
    <citation type="submission" date="2010-08" db="EMBL/GenBank/DDBJ databases">
        <authorList>
            <consortium name="Caenorhabditis japonica Sequencing Consortium"/>
            <person name="Wilson R.K."/>
        </authorList>
    </citation>
    <scope>NUCLEOTIDE SEQUENCE [LARGE SCALE GENOMIC DNA]</scope>
    <source>
        <strain evidence="2">DF5081</strain>
    </source>
</reference>
<proteinExistence type="predicted"/>
<protein>
    <submittedName>
        <fullName evidence="1">Uncharacterized protein</fullName>
    </submittedName>
</protein>
<dbReference type="EnsemblMetazoa" id="CJA36737.1">
    <property type="protein sequence ID" value="CJA36737.1"/>
    <property type="gene ID" value="WBGene00212584"/>
</dbReference>
<dbReference type="AlphaFoldDB" id="A0A8R1EKF9"/>
<name>A0A8R1EKF9_CAEJA</name>
<reference evidence="1" key="2">
    <citation type="submission" date="2022-06" db="UniProtKB">
        <authorList>
            <consortium name="EnsemblMetazoa"/>
        </authorList>
    </citation>
    <scope>IDENTIFICATION</scope>
    <source>
        <strain evidence="1">DF5081</strain>
    </source>
</reference>